<evidence type="ECO:0000313" key="4">
    <source>
        <dbReference type="Proteomes" id="UP000179769"/>
    </source>
</evidence>
<dbReference type="AlphaFoldDB" id="A0A1S1PNR3"/>
<dbReference type="InterPro" id="IPR025159">
    <property type="entry name" value="AbiEi_N"/>
</dbReference>
<proteinExistence type="predicted"/>
<feature type="compositionally biased region" description="Low complexity" evidence="1">
    <location>
        <begin position="91"/>
        <end position="117"/>
    </location>
</feature>
<dbReference type="SUPFAM" id="SSF52980">
    <property type="entry name" value="Restriction endonuclease-like"/>
    <property type="match status" value="1"/>
</dbReference>
<evidence type="ECO:0000313" key="3">
    <source>
        <dbReference type="EMBL" id="OHV24433.1"/>
    </source>
</evidence>
<comment type="caution">
    <text evidence="3">The sequence shown here is derived from an EMBL/GenBank/DDBJ whole genome shotgun (WGS) entry which is preliminary data.</text>
</comment>
<feature type="region of interest" description="Disordered" evidence="1">
    <location>
        <begin position="73"/>
        <end position="118"/>
    </location>
</feature>
<dbReference type="Proteomes" id="UP000179769">
    <property type="component" value="Unassembled WGS sequence"/>
</dbReference>
<evidence type="ECO:0000256" key="1">
    <source>
        <dbReference type="SAM" id="MobiDB-lite"/>
    </source>
</evidence>
<dbReference type="EMBL" id="MAXA01000235">
    <property type="protein sequence ID" value="OHV24433.1"/>
    <property type="molecule type" value="Genomic_DNA"/>
</dbReference>
<protein>
    <recommendedName>
        <fullName evidence="2">AbiEi antitoxin N-terminal domain-containing protein</fullName>
    </recommendedName>
</protein>
<dbReference type="OrthoDB" id="5143202at2"/>
<feature type="domain" description="AbiEi antitoxin N-terminal" evidence="2">
    <location>
        <begin position="20"/>
        <end position="63"/>
    </location>
</feature>
<dbReference type="Pfam" id="PF13338">
    <property type="entry name" value="AbiEi_4"/>
    <property type="match status" value="1"/>
</dbReference>
<sequence length="373" mass="39290">MSKGASGAWSHEGLGSAVCLARRQHGLITTRQALGVGLTPDLLRHLVRSGIWLRARQGIYVLPGATLSADGEVGGRLSDHGPPPDSVPSRWATSGAATSGAATPGAATAGATSWPAADFTDPTAKARLPFRLRVRAALLARPGAVACGVTAGRLLGFEGLPRLADDEPVHLRLPVHGSRRQMEGAVSHFGPVAVGDLVELDGIPVTGPDRTLADLVLAGSREDAVAMIDAALRRRLVTGLDRVIAACVKRPGARRVASYWALADGRAESVLETRLRLLLHDAGVPPPCIQWPVTDGTGRVLARLDLAWPGAMLDVEADGGAVHELPSALHRDRERQNQLLDLGWRVRRVTWADVLRTPTKVVAAVTGWLAAGP</sequence>
<reference evidence="4" key="1">
    <citation type="submission" date="2016-07" db="EMBL/GenBank/DDBJ databases">
        <title>Frankia sp. NRRL B-16219 Genome sequencing.</title>
        <authorList>
            <person name="Ghodhbane-Gtari F."/>
            <person name="Swanson E."/>
            <person name="Gueddou A."/>
            <person name="Louati M."/>
            <person name="Nouioui I."/>
            <person name="Hezbri K."/>
            <person name="Abebe-Akele F."/>
            <person name="Simpson S."/>
            <person name="Morris K."/>
            <person name="Thomas K."/>
            <person name="Gtari M."/>
            <person name="Tisa L.S."/>
        </authorList>
    </citation>
    <scope>NUCLEOTIDE SEQUENCE [LARGE SCALE GENOMIC DNA]</scope>
    <source>
        <strain evidence="4">NRRL B-16219</strain>
    </source>
</reference>
<organism evidence="3 4">
    <name type="scientific">Parafrankia soli</name>
    <dbReference type="NCBI Taxonomy" id="2599596"/>
    <lineage>
        <taxon>Bacteria</taxon>
        <taxon>Bacillati</taxon>
        <taxon>Actinomycetota</taxon>
        <taxon>Actinomycetes</taxon>
        <taxon>Frankiales</taxon>
        <taxon>Frankiaceae</taxon>
        <taxon>Parafrankia</taxon>
    </lineage>
</organism>
<dbReference type="Gene3D" id="3.40.960.10">
    <property type="entry name" value="VSR Endonuclease"/>
    <property type="match status" value="1"/>
</dbReference>
<keyword evidence="4" id="KW-1185">Reference proteome</keyword>
<evidence type="ECO:0000259" key="2">
    <source>
        <dbReference type="Pfam" id="PF13338"/>
    </source>
</evidence>
<gene>
    <name evidence="3" type="ORF">BBK14_06210</name>
</gene>
<dbReference type="InterPro" id="IPR011335">
    <property type="entry name" value="Restrct_endonuc-II-like"/>
</dbReference>
<accession>A0A1S1PNR3</accession>
<dbReference type="RefSeq" id="WP_071065612.1">
    <property type="nucleotide sequence ID" value="NZ_MAXA01000235.1"/>
</dbReference>
<name>A0A1S1PNR3_9ACTN</name>